<gene>
    <name evidence="11" type="ORF">EAV92_11000</name>
</gene>
<name>A0A3G3JXS0_9BACL</name>
<evidence type="ECO:0000256" key="1">
    <source>
        <dbReference type="ARBA" id="ARBA00004496"/>
    </source>
</evidence>
<keyword evidence="7" id="KW-0804">Transcription</keyword>
<sequence length="395" mass="45778">MWNLLAVEDESIVRVGLRYMIEWEQFGIRWKAEASNGEEALRLLDADDIHIVMTDIRMPGMDGLELAKQIKSRKPAVQIIFLSSYDNFSYAKEALRIGAVDYLHKPTMDEDEVSGVLRKVIEILGQSQSVHEKSKPHLNETQKNEYFLSLLDSYTFPNAPYTPELEHAASPDGYRLISFRKRDDAVQDEPDGGHLRFLSILYLIQEYISKDWGGLVFHRDHKEIIWIAPVDSEKRAVQADTEKYLENLREKVLQLLNVALLYSASPMYRRLEELPEAYIQALLRSPLNEQSDNLIVRKSKEFVDKHLLEDITLAKVAAAIHVSSGYLSRVFYKEIGENFSDYIIRNKLEYAQKLLRATNRKVYEIAADIGYSNPHYFSKLFKERVGLTPLEYRNR</sequence>
<dbReference type="CDD" id="cd17536">
    <property type="entry name" value="REC_YesN-like"/>
    <property type="match status" value="1"/>
</dbReference>
<dbReference type="PRINTS" id="PR00032">
    <property type="entry name" value="HTHARAC"/>
</dbReference>
<dbReference type="SUPFAM" id="SSF46689">
    <property type="entry name" value="Homeodomain-like"/>
    <property type="match status" value="2"/>
</dbReference>
<reference evidence="11 12" key="1">
    <citation type="submission" date="2018-10" db="EMBL/GenBank/DDBJ databases">
        <title>Genome Sequence of Cohnella sp.</title>
        <authorList>
            <person name="Srinivasan S."/>
            <person name="Kim M.K."/>
        </authorList>
    </citation>
    <scope>NUCLEOTIDE SEQUENCE [LARGE SCALE GENOMIC DNA]</scope>
    <source>
        <strain evidence="11 12">18JY8-7</strain>
    </source>
</reference>
<dbReference type="InterPro" id="IPR001789">
    <property type="entry name" value="Sig_transdc_resp-reg_receiver"/>
</dbReference>
<dbReference type="GO" id="GO:0043565">
    <property type="term" value="F:sequence-specific DNA binding"/>
    <property type="evidence" value="ECO:0007669"/>
    <property type="project" value="InterPro"/>
</dbReference>
<dbReference type="PANTHER" id="PTHR42713">
    <property type="entry name" value="HISTIDINE KINASE-RELATED"/>
    <property type="match status" value="1"/>
</dbReference>
<evidence type="ECO:0000256" key="4">
    <source>
        <dbReference type="ARBA" id="ARBA00023012"/>
    </source>
</evidence>
<feature type="domain" description="HTH araC/xylS-type" evidence="9">
    <location>
        <begin position="297"/>
        <end position="395"/>
    </location>
</feature>
<dbReference type="InterPro" id="IPR011006">
    <property type="entry name" value="CheY-like_superfamily"/>
</dbReference>
<keyword evidence="5" id="KW-0805">Transcription regulation</keyword>
<keyword evidence="6" id="KW-0238">DNA-binding</keyword>
<dbReference type="PROSITE" id="PS01124">
    <property type="entry name" value="HTH_ARAC_FAMILY_2"/>
    <property type="match status" value="1"/>
</dbReference>
<dbReference type="GO" id="GO:0003700">
    <property type="term" value="F:DNA-binding transcription factor activity"/>
    <property type="evidence" value="ECO:0007669"/>
    <property type="project" value="InterPro"/>
</dbReference>
<evidence type="ECO:0000256" key="5">
    <source>
        <dbReference type="ARBA" id="ARBA00023015"/>
    </source>
</evidence>
<feature type="domain" description="Response regulatory" evidence="10">
    <location>
        <begin position="3"/>
        <end position="120"/>
    </location>
</feature>
<dbReference type="KEGG" id="coh:EAV92_11000"/>
<dbReference type="RefSeq" id="WP_123041128.1">
    <property type="nucleotide sequence ID" value="NZ_CP033433.1"/>
</dbReference>
<dbReference type="InterPro" id="IPR051552">
    <property type="entry name" value="HptR"/>
</dbReference>
<proteinExistence type="predicted"/>
<dbReference type="GO" id="GO:0000160">
    <property type="term" value="P:phosphorelay signal transduction system"/>
    <property type="evidence" value="ECO:0007669"/>
    <property type="project" value="UniProtKB-KW"/>
</dbReference>
<protein>
    <submittedName>
        <fullName evidence="11">Response regulator</fullName>
    </submittedName>
</protein>
<dbReference type="Proteomes" id="UP000269097">
    <property type="component" value="Chromosome"/>
</dbReference>
<evidence type="ECO:0000313" key="12">
    <source>
        <dbReference type="Proteomes" id="UP000269097"/>
    </source>
</evidence>
<dbReference type="InterPro" id="IPR018060">
    <property type="entry name" value="HTH_AraC"/>
</dbReference>
<dbReference type="Pfam" id="PF12833">
    <property type="entry name" value="HTH_18"/>
    <property type="match status" value="1"/>
</dbReference>
<dbReference type="GO" id="GO:0005737">
    <property type="term" value="C:cytoplasm"/>
    <property type="evidence" value="ECO:0007669"/>
    <property type="project" value="UniProtKB-SubCell"/>
</dbReference>
<evidence type="ECO:0000313" key="11">
    <source>
        <dbReference type="EMBL" id="AYQ73046.1"/>
    </source>
</evidence>
<evidence type="ECO:0000256" key="2">
    <source>
        <dbReference type="ARBA" id="ARBA00022490"/>
    </source>
</evidence>
<evidence type="ECO:0000256" key="7">
    <source>
        <dbReference type="ARBA" id="ARBA00023163"/>
    </source>
</evidence>
<dbReference type="InterPro" id="IPR020449">
    <property type="entry name" value="Tscrpt_reg_AraC-type_HTH"/>
</dbReference>
<organism evidence="11 12">
    <name type="scientific">Cohnella candidum</name>
    <dbReference type="NCBI Taxonomy" id="2674991"/>
    <lineage>
        <taxon>Bacteria</taxon>
        <taxon>Bacillati</taxon>
        <taxon>Bacillota</taxon>
        <taxon>Bacilli</taxon>
        <taxon>Bacillales</taxon>
        <taxon>Paenibacillaceae</taxon>
        <taxon>Cohnella</taxon>
    </lineage>
</organism>
<keyword evidence="3 8" id="KW-0597">Phosphoprotein</keyword>
<feature type="modified residue" description="4-aspartylphosphate" evidence="8">
    <location>
        <position position="55"/>
    </location>
</feature>
<dbReference type="InterPro" id="IPR009057">
    <property type="entry name" value="Homeodomain-like_sf"/>
</dbReference>
<comment type="subcellular location">
    <subcellularLocation>
        <location evidence="1">Cytoplasm</location>
    </subcellularLocation>
</comment>
<dbReference type="Gene3D" id="1.10.10.60">
    <property type="entry name" value="Homeodomain-like"/>
    <property type="match status" value="2"/>
</dbReference>
<dbReference type="PROSITE" id="PS50110">
    <property type="entry name" value="RESPONSE_REGULATORY"/>
    <property type="match status" value="1"/>
</dbReference>
<keyword evidence="12" id="KW-1185">Reference proteome</keyword>
<evidence type="ECO:0000259" key="9">
    <source>
        <dbReference type="PROSITE" id="PS01124"/>
    </source>
</evidence>
<dbReference type="EMBL" id="CP033433">
    <property type="protein sequence ID" value="AYQ73046.1"/>
    <property type="molecule type" value="Genomic_DNA"/>
</dbReference>
<dbReference type="Gene3D" id="3.40.50.2300">
    <property type="match status" value="1"/>
</dbReference>
<accession>A0A3G3JXS0</accession>
<dbReference type="SUPFAM" id="SSF52172">
    <property type="entry name" value="CheY-like"/>
    <property type="match status" value="1"/>
</dbReference>
<dbReference type="PANTHER" id="PTHR42713:SF3">
    <property type="entry name" value="TRANSCRIPTIONAL REGULATORY PROTEIN HPTR"/>
    <property type="match status" value="1"/>
</dbReference>
<dbReference type="InterPro" id="IPR018062">
    <property type="entry name" value="HTH_AraC-typ_CS"/>
</dbReference>
<evidence type="ECO:0000256" key="8">
    <source>
        <dbReference type="PROSITE-ProRule" id="PRU00169"/>
    </source>
</evidence>
<evidence type="ECO:0000259" key="10">
    <source>
        <dbReference type="PROSITE" id="PS50110"/>
    </source>
</evidence>
<dbReference type="Pfam" id="PF00072">
    <property type="entry name" value="Response_reg"/>
    <property type="match status" value="1"/>
</dbReference>
<keyword evidence="2" id="KW-0963">Cytoplasm</keyword>
<evidence type="ECO:0000256" key="3">
    <source>
        <dbReference type="ARBA" id="ARBA00022553"/>
    </source>
</evidence>
<evidence type="ECO:0000256" key="6">
    <source>
        <dbReference type="ARBA" id="ARBA00023125"/>
    </source>
</evidence>
<dbReference type="SMART" id="SM00342">
    <property type="entry name" value="HTH_ARAC"/>
    <property type="match status" value="1"/>
</dbReference>
<keyword evidence="4" id="KW-0902">Two-component regulatory system</keyword>
<dbReference type="SMART" id="SM00448">
    <property type="entry name" value="REC"/>
    <property type="match status" value="1"/>
</dbReference>
<dbReference type="PROSITE" id="PS00041">
    <property type="entry name" value="HTH_ARAC_FAMILY_1"/>
    <property type="match status" value="1"/>
</dbReference>
<dbReference type="AlphaFoldDB" id="A0A3G3JXS0"/>